<sequence length="51" mass="5752">GVFSTIDCRIASDRLRVRSAFIERSKLDEMLSKRGCTSGRREFSSLILSTV</sequence>
<accession>A0A454CP01</accession>
<proteinExistence type="predicted"/>
<gene>
    <name evidence="1" type="ORF">VCHENC02_5932B</name>
</gene>
<name>A0A454CP01_VIBHA</name>
<dbReference type="AlphaFoldDB" id="A0A454CP01"/>
<evidence type="ECO:0000313" key="2">
    <source>
        <dbReference type="Proteomes" id="UP000008367"/>
    </source>
</evidence>
<comment type="caution">
    <text evidence="1">The sequence shown here is derived from an EMBL/GenBank/DDBJ whole genome shotgun (WGS) entry which is preliminary data.</text>
</comment>
<feature type="non-terminal residue" evidence="1">
    <location>
        <position position="1"/>
    </location>
</feature>
<dbReference type="Proteomes" id="UP000008367">
    <property type="component" value="Unassembled WGS sequence"/>
</dbReference>
<protein>
    <submittedName>
        <fullName evidence="1">Uncharacterized protein</fullName>
    </submittedName>
</protein>
<reference evidence="1 2" key="1">
    <citation type="submission" date="2012-10" db="EMBL/GenBank/DDBJ databases">
        <title>Genome sequence of Vibrio Cholerae HENC-02.</title>
        <authorList>
            <person name="Eppinger M."/>
            <person name="Hasan N.A."/>
            <person name="Sengamalay N."/>
            <person name="Hine E."/>
            <person name="Su Q."/>
            <person name="Daugherty S.C."/>
            <person name="Young S."/>
            <person name="Sadzewicz L."/>
            <person name="Tallon L."/>
            <person name="Cebula T.A."/>
            <person name="Ravel J."/>
            <person name="Colwell R.R."/>
        </authorList>
    </citation>
    <scope>NUCLEOTIDE SEQUENCE [LARGE SCALE GENOMIC DNA]</scope>
    <source>
        <strain evidence="1 2">HENC-02</strain>
    </source>
</reference>
<dbReference type="EMBL" id="AJSR01002663">
    <property type="protein sequence ID" value="EKM28143.1"/>
    <property type="molecule type" value="Genomic_DNA"/>
</dbReference>
<organism evidence="1 2">
    <name type="scientific">Vibrio harveyi</name>
    <name type="common">Beneckea harveyi</name>
    <dbReference type="NCBI Taxonomy" id="669"/>
    <lineage>
        <taxon>Bacteria</taxon>
        <taxon>Pseudomonadati</taxon>
        <taxon>Pseudomonadota</taxon>
        <taxon>Gammaproteobacteria</taxon>
        <taxon>Vibrionales</taxon>
        <taxon>Vibrionaceae</taxon>
        <taxon>Vibrio</taxon>
    </lineage>
</organism>
<evidence type="ECO:0000313" key="1">
    <source>
        <dbReference type="EMBL" id="EKM28143.1"/>
    </source>
</evidence>